<organism evidence="1 2">
    <name type="scientific">Mycena belliarum</name>
    <dbReference type="NCBI Taxonomy" id="1033014"/>
    <lineage>
        <taxon>Eukaryota</taxon>
        <taxon>Fungi</taxon>
        <taxon>Dikarya</taxon>
        <taxon>Basidiomycota</taxon>
        <taxon>Agaricomycotina</taxon>
        <taxon>Agaricomycetes</taxon>
        <taxon>Agaricomycetidae</taxon>
        <taxon>Agaricales</taxon>
        <taxon>Marasmiineae</taxon>
        <taxon>Mycenaceae</taxon>
        <taxon>Mycena</taxon>
    </lineage>
</organism>
<name>A0AAD6XU43_9AGAR</name>
<reference evidence="1" key="1">
    <citation type="submission" date="2023-03" db="EMBL/GenBank/DDBJ databases">
        <title>Massive genome expansion in bonnet fungi (Mycena s.s.) driven by repeated elements and novel gene families across ecological guilds.</title>
        <authorList>
            <consortium name="Lawrence Berkeley National Laboratory"/>
            <person name="Harder C.B."/>
            <person name="Miyauchi S."/>
            <person name="Viragh M."/>
            <person name="Kuo A."/>
            <person name="Thoen E."/>
            <person name="Andreopoulos B."/>
            <person name="Lu D."/>
            <person name="Skrede I."/>
            <person name="Drula E."/>
            <person name="Henrissat B."/>
            <person name="Morin E."/>
            <person name="Kohler A."/>
            <person name="Barry K."/>
            <person name="LaButti K."/>
            <person name="Morin E."/>
            <person name="Salamov A."/>
            <person name="Lipzen A."/>
            <person name="Mereny Z."/>
            <person name="Hegedus B."/>
            <person name="Baldrian P."/>
            <person name="Stursova M."/>
            <person name="Weitz H."/>
            <person name="Taylor A."/>
            <person name="Grigoriev I.V."/>
            <person name="Nagy L.G."/>
            <person name="Martin F."/>
            <person name="Kauserud H."/>
        </authorList>
    </citation>
    <scope>NUCLEOTIDE SEQUENCE</scope>
    <source>
        <strain evidence="1">CBHHK173m</strain>
    </source>
</reference>
<dbReference type="Gene3D" id="3.30.559.10">
    <property type="entry name" value="Chloramphenicol acetyltransferase-like domain"/>
    <property type="match status" value="1"/>
</dbReference>
<evidence type="ECO:0000313" key="2">
    <source>
        <dbReference type="Proteomes" id="UP001222325"/>
    </source>
</evidence>
<keyword evidence="2" id="KW-1185">Reference proteome</keyword>
<dbReference type="Proteomes" id="UP001222325">
    <property type="component" value="Unassembled WGS sequence"/>
</dbReference>
<accession>A0AAD6XU43</accession>
<gene>
    <name evidence="1" type="ORF">B0H15DRAFT_944350</name>
</gene>
<evidence type="ECO:0000313" key="1">
    <source>
        <dbReference type="EMBL" id="KAJ7099971.1"/>
    </source>
</evidence>
<sequence length="487" mass="53983">MSLLQRLVSLFSAHEAPPPQEIRVVPCTGLDVAARAVVLTTGLVIDARLDSKTLEQTLAKLIEHKFPRAGARLAYRNGVYEFHVPRTFAAGTPPFAFTVEDHPEPYRSPTRPELPIHRPASAQPSVQPLPALEVYFRSRECPTTLAGFLVPNMPSLHVHVAVFDDLTYIGLTSSHICFDALGTRTLLYAWTRLLMGDALDTIQGMEWDTAPFDAFTGPPVVAHPHGWFDLGFFSQLYFALRLLWPIAKDPKEVVHIVRVPKVFLDDAKREIMDDLKRQGSSEWVGSSDVLMAWWLKTVYSHRRPDDTTPIHVHFPADLRDKPIFAGAAALPTPYIHNAVLGIPIPPLPANAFSGARLGALALHIRRAVLAFDADPAQIAADLRWRCTHPAKALFPCPPRGEYTGQTNWRKARFGALDFSGACRGATRGPGARGRVVFCVGLSSSRTRVPYRGNGIVLMEDEDAVWMRQVRGAKDWESIRRSGTVAFS</sequence>
<comment type="caution">
    <text evidence="1">The sequence shown here is derived from an EMBL/GenBank/DDBJ whole genome shotgun (WGS) entry which is preliminary data.</text>
</comment>
<dbReference type="AlphaFoldDB" id="A0AAD6XU43"/>
<proteinExistence type="predicted"/>
<dbReference type="InterPro" id="IPR023213">
    <property type="entry name" value="CAT-like_dom_sf"/>
</dbReference>
<protein>
    <submittedName>
        <fullName evidence="1">Uncharacterized protein</fullName>
    </submittedName>
</protein>
<dbReference type="EMBL" id="JARJCN010000006">
    <property type="protein sequence ID" value="KAJ7099971.1"/>
    <property type="molecule type" value="Genomic_DNA"/>
</dbReference>